<keyword evidence="3" id="KW-1185">Reference proteome</keyword>
<sequence>MKDSKLRSERLEFYAEDMERLHTELDSFLELSKARCALLIDRDGHLVTRRGDAVQSSADSISALVAGSFAATKEMARLLGETEFSVMFHQGKRDSIQLQLVGERTLLAVLFDDRTNLGLVRFYAQEAALRLQDVFESIVGRRGGGELASNFSDVGQAALDELF</sequence>
<organism evidence="2 3">
    <name type="scientific">Rohdeia mirabilis</name>
    <dbReference type="NCBI Taxonomy" id="2528008"/>
    <lineage>
        <taxon>Bacteria</taxon>
        <taxon>Pseudomonadati</taxon>
        <taxon>Planctomycetota</taxon>
        <taxon>Planctomycetia</taxon>
        <taxon>Planctomycetia incertae sedis</taxon>
        <taxon>Rohdeia</taxon>
    </lineage>
</organism>
<dbReference type="GO" id="GO:0032008">
    <property type="term" value="P:positive regulation of TOR signaling"/>
    <property type="evidence" value="ECO:0007669"/>
    <property type="project" value="InterPro"/>
</dbReference>
<reference evidence="2 3" key="1">
    <citation type="submission" date="2019-02" db="EMBL/GenBank/DDBJ databases">
        <title>Deep-cultivation of Planctomycetes and their phenomic and genomic characterization uncovers novel biology.</title>
        <authorList>
            <person name="Wiegand S."/>
            <person name="Jogler M."/>
            <person name="Boedeker C."/>
            <person name="Pinto D."/>
            <person name="Vollmers J."/>
            <person name="Rivas-Marin E."/>
            <person name="Kohn T."/>
            <person name="Peeters S.H."/>
            <person name="Heuer A."/>
            <person name="Rast P."/>
            <person name="Oberbeckmann S."/>
            <person name="Bunk B."/>
            <person name="Jeske O."/>
            <person name="Meyerdierks A."/>
            <person name="Storesund J.E."/>
            <person name="Kallscheuer N."/>
            <person name="Luecker S."/>
            <person name="Lage O.M."/>
            <person name="Pohl T."/>
            <person name="Merkel B.J."/>
            <person name="Hornburger P."/>
            <person name="Mueller R.-W."/>
            <person name="Bruemmer F."/>
            <person name="Labrenz M."/>
            <person name="Spormann A.M."/>
            <person name="Op den Camp H."/>
            <person name="Overmann J."/>
            <person name="Amann R."/>
            <person name="Jetten M.S.M."/>
            <person name="Mascher T."/>
            <person name="Medema M.H."/>
            <person name="Devos D.P."/>
            <person name="Kaster A.-K."/>
            <person name="Ovreas L."/>
            <person name="Rohde M."/>
            <person name="Galperin M.Y."/>
            <person name="Jogler C."/>
        </authorList>
    </citation>
    <scope>NUCLEOTIDE SEQUENCE [LARGE SCALE GENOMIC DNA]</scope>
    <source>
        <strain evidence="2 3">Pla163</strain>
    </source>
</reference>
<dbReference type="PANTHER" id="PTHR13323">
    <property type="entry name" value="LATE ENDOSOMAL/LYSOSOMAL MP1 INTERACTING PROTEIN"/>
    <property type="match status" value="1"/>
</dbReference>
<dbReference type="Gene3D" id="3.30.450.30">
    <property type="entry name" value="Dynein light chain 2a, cytoplasmic"/>
    <property type="match status" value="1"/>
</dbReference>
<dbReference type="GO" id="GO:0005085">
    <property type="term" value="F:guanyl-nucleotide exchange factor activity"/>
    <property type="evidence" value="ECO:0007669"/>
    <property type="project" value="InterPro"/>
</dbReference>
<gene>
    <name evidence="2" type="ORF">Pla163_15240</name>
</gene>
<dbReference type="SMART" id="SM00960">
    <property type="entry name" value="Robl_LC7"/>
    <property type="match status" value="1"/>
</dbReference>
<dbReference type="AlphaFoldDB" id="A0A518CYX3"/>
<evidence type="ECO:0000313" key="3">
    <source>
        <dbReference type="Proteomes" id="UP000319342"/>
    </source>
</evidence>
<dbReference type="GO" id="GO:0060090">
    <property type="term" value="F:molecular adaptor activity"/>
    <property type="evidence" value="ECO:0007669"/>
    <property type="project" value="InterPro"/>
</dbReference>
<evidence type="ECO:0000313" key="2">
    <source>
        <dbReference type="EMBL" id="QDU84416.1"/>
    </source>
</evidence>
<dbReference type="OrthoDB" id="9790687at2"/>
<proteinExistence type="predicted"/>
<accession>A0A518CYX3</accession>
<dbReference type="InterPro" id="IPR004942">
    <property type="entry name" value="Roadblock/LAMTOR2_dom"/>
</dbReference>
<protein>
    <submittedName>
        <fullName evidence="2">Roadblock/LC7 domain protein</fullName>
    </submittedName>
</protein>
<dbReference type="Pfam" id="PF03259">
    <property type="entry name" value="Robl_LC7"/>
    <property type="match status" value="1"/>
</dbReference>
<evidence type="ECO:0000259" key="1">
    <source>
        <dbReference type="SMART" id="SM00960"/>
    </source>
</evidence>
<name>A0A518CYX3_9BACT</name>
<feature type="domain" description="Roadblock/LAMTOR2" evidence="1">
    <location>
        <begin position="22"/>
        <end position="111"/>
    </location>
</feature>
<dbReference type="RefSeq" id="WP_145185899.1">
    <property type="nucleotide sequence ID" value="NZ_CP036290.1"/>
</dbReference>
<dbReference type="EMBL" id="CP036290">
    <property type="protein sequence ID" value="QDU84416.1"/>
    <property type="molecule type" value="Genomic_DNA"/>
</dbReference>
<dbReference type="InterPro" id="IPR037587">
    <property type="entry name" value="LAMTOR2-like"/>
</dbReference>
<dbReference type="Proteomes" id="UP000319342">
    <property type="component" value="Chromosome"/>
</dbReference>
<dbReference type="SUPFAM" id="SSF103196">
    <property type="entry name" value="Roadblock/LC7 domain"/>
    <property type="match status" value="1"/>
</dbReference>